<feature type="signal peptide" evidence="2">
    <location>
        <begin position="1"/>
        <end position="15"/>
    </location>
</feature>
<accession>A0A8T0HJF8</accession>
<evidence type="ECO:0000313" key="3">
    <source>
        <dbReference type="EMBL" id="KAG0570931.1"/>
    </source>
</evidence>
<dbReference type="AlphaFoldDB" id="A0A8T0HJF8"/>
<feature type="chain" id="PRO_5035929910" description="Secreted protein" evidence="2">
    <location>
        <begin position="16"/>
        <end position="81"/>
    </location>
</feature>
<proteinExistence type="predicted"/>
<evidence type="ECO:0000256" key="2">
    <source>
        <dbReference type="SAM" id="SignalP"/>
    </source>
</evidence>
<organism evidence="3 4">
    <name type="scientific">Ceratodon purpureus</name>
    <name type="common">Fire moss</name>
    <name type="synonym">Dicranum purpureum</name>
    <dbReference type="NCBI Taxonomy" id="3225"/>
    <lineage>
        <taxon>Eukaryota</taxon>
        <taxon>Viridiplantae</taxon>
        <taxon>Streptophyta</taxon>
        <taxon>Embryophyta</taxon>
        <taxon>Bryophyta</taxon>
        <taxon>Bryophytina</taxon>
        <taxon>Bryopsida</taxon>
        <taxon>Dicranidae</taxon>
        <taxon>Pseudoditrichales</taxon>
        <taxon>Ditrichaceae</taxon>
        <taxon>Ceratodon</taxon>
    </lineage>
</organism>
<reference evidence="3 4" key="1">
    <citation type="submission" date="2020-06" db="EMBL/GenBank/DDBJ databases">
        <title>WGS assembly of Ceratodon purpureus strain R40.</title>
        <authorList>
            <person name="Carey S.B."/>
            <person name="Jenkins J."/>
            <person name="Shu S."/>
            <person name="Lovell J.T."/>
            <person name="Sreedasyam A."/>
            <person name="Maumus F."/>
            <person name="Tiley G.P."/>
            <person name="Fernandez-Pozo N."/>
            <person name="Barry K."/>
            <person name="Chen C."/>
            <person name="Wang M."/>
            <person name="Lipzen A."/>
            <person name="Daum C."/>
            <person name="Saski C.A."/>
            <person name="Payton A.C."/>
            <person name="Mcbreen J.C."/>
            <person name="Conrad R.E."/>
            <person name="Kollar L.M."/>
            <person name="Olsson S."/>
            <person name="Huttunen S."/>
            <person name="Landis J.B."/>
            <person name="Wickett N.J."/>
            <person name="Johnson M.G."/>
            <person name="Rensing S.A."/>
            <person name="Grimwood J."/>
            <person name="Schmutz J."/>
            <person name="Mcdaniel S.F."/>
        </authorList>
    </citation>
    <scope>NUCLEOTIDE SEQUENCE [LARGE SCALE GENOMIC DNA]</scope>
    <source>
        <strain evidence="3 4">R40</strain>
    </source>
</reference>
<feature type="region of interest" description="Disordered" evidence="1">
    <location>
        <begin position="61"/>
        <end position="81"/>
    </location>
</feature>
<dbReference type="Proteomes" id="UP000822688">
    <property type="component" value="Chromosome 6"/>
</dbReference>
<evidence type="ECO:0000256" key="1">
    <source>
        <dbReference type="SAM" id="MobiDB-lite"/>
    </source>
</evidence>
<evidence type="ECO:0008006" key="5">
    <source>
        <dbReference type="Google" id="ProtNLM"/>
    </source>
</evidence>
<comment type="caution">
    <text evidence="3">The sequence shown here is derived from an EMBL/GenBank/DDBJ whole genome shotgun (WGS) entry which is preliminary data.</text>
</comment>
<dbReference type="EMBL" id="CM026427">
    <property type="protein sequence ID" value="KAG0570931.1"/>
    <property type="molecule type" value="Genomic_DNA"/>
</dbReference>
<keyword evidence="2" id="KW-0732">Signal</keyword>
<evidence type="ECO:0000313" key="4">
    <source>
        <dbReference type="Proteomes" id="UP000822688"/>
    </source>
</evidence>
<gene>
    <name evidence="3" type="ORF">KC19_6G198300</name>
</gene>
<sequence>MFWVIFLELSRSLLSFLHIQHAHLTETHALRCQNLITQTTTPYSRAKESLKSIFSLNLNPYLSSQTPNPSLSAGTSNRIHS</sequence>
<keyword evidence="4" id="KW-1185">Reference proteome</keyword>
<protein>
    <recommendedName>
        <fullName evidence="5">Secreted protein</fullName>
    </recommendedName>
</protein>
<name>A0A8T0HJF8_CERPU</name>